<evidence type="ECO:0000313" key="2">
    <source>
        <dbReference type="EMBL" id="SBW07137.1"/>
    </source>
</evidence>
<dbReference type="EMBL" id="FLUQ01000003">
    <property type="protein sequence ID" value="SBW07137.1"/>
    <property type="molecule type" value="Genomic_DNA"/>
</dbReference>
<dbReference type="AlphaFoldDB" id="A0A212K699"/>
<dbReference type="Pfam" id="PF03009">
    <property type="entry name" value="GDPD"/>
    <property type="match status" value="1"/>
</dbReference>
<sequence>MKKPLVIAHRGARAHAPENTLAAARLAHAAKADMWELDTCLTKDGQLVVIHDDTLERTTDVAKRPEFADRAPWPVDGFTLEEIRTLDAGSWFGETDPFKTVASGKVDAAALASYKGEKIPTLEEALRLTKDLGWRVNVEIKSHAGDAGHTTVTRKVAALIKELGMERSVIISSFQHSYLREAAELLPQVPRGALVEKPSEGQDPQAGRRAGTAIVPGLTVDEAVAMCRGAEAAFLHPDKDFVDAEFVRAVQDKGFGVNIWTVNSSKNLQRAIGYGVYGIITDYPARLREMLE</sequence>
<evidence type="ECO:0000259" key="1">
    <source>
        <dbReference type="PROSITE" id="PS51704"/>
    </source>
</evidence>
<dbReference type="InterPro" id="IPR017946">
    <property type="entry name" value="PLC-like_Pdiesterase_TIM-brl"/>
</dbReference>
<feature type="domain" description="GP-PDE" evidence="1">
    <location>
        <begin position="4"/>
        <end position="291"/>
    </location>
</feature>
<protein>
    <submittedName>
        <fullName evidence="2">Glycerophosphoryl diester phosphodiesterase family protein</fullName>
    </submittedName>
</protein>
<dbReference type="SUPFAM" id="SSF51695">
    <property type="entry name" value="PLC-like phosphodiesterases"/>
    <property type="match status" value="1"/>
</dbReference>
<dbReference type="GO" id="GO:0006629">
    <property type="term" value="P:lipid metabolic process"/>
    <property type="evidence" value="ECO:0007669"/>
    <property type="project" value="InterPro"/>
</dbReference>
<dbReference type="PROSITE" id="PS51704">
    <property type="entry name" value="GP_PDE"/>
    <property type="match status" value="1"/>
</dbReference>
<organism evidence="2">
    <name type="scientific">uncultured delta proteobacterium</name>
    <dbReference type="NCBI Taxonomy" id="34034"/>
    <lineage>
        <taxon>Bacteria</taxon>
        <taxon>Deltaproteobacteria</taxon>
        <taxon>environmental samples</taxon>
    </lineage>
</organism>
<dbReference type="InterPro" id="IPR030395">
    <property type="entry name" value="GP_PDE_dom"/>
</dbReference>
<dbReference type="PANTHER" id="PTHR46211">
    <property type="entry name" value="GLYCEROPHOSPHORYL DIESTER PHOSPHODIESTERASE"/>
    <property type="match status" value="1"/>
</dbReference>
<gene>
    <name evidence="2" type="ORF">KL86DPRO_30004</name>
</gene>
<accession>A0A212K699</accession>
<dbReference type="Gene3D" id="3.20.20.190">
    <property type="entry name" value="Phosphatidylinositol (PI) phosphodiesterase"/>
    <property type="match status" value="1"/>
</dbReference>
<name>A0A212K699_9DELT</name>
<proteinExistence type="predicted"/>
<dbReference type="GO" id="GO:0008081">
    <property type="term" value="F:phosphoric diester hydrolase activity"/>
    <property type="evidence" value="ECO:0007669"/>
    <property type="project" value="InterPro"/>
</dbReference>
<reference evidence="2" key="1">
    <citation type="submission" date="2016-04" db="EMBL/GenBank/DDBJ databases">
        <authorList>
            <person name="Evans L.H."/>
            <person name="Alamgir A."/>
            <person name="Owens N."/>
            <person name="Weber N.D."/>
            <person name="Virtaneva K."/>
            <person name="Barbian K."/>
            <person name="Babar A."/>
            <person name="Rosenke K."/>
        </authorList>
    </citation>
    <scope>NUCLEOTIDE SEQUENCE</scope>
    <source>
        <strain evidence="2">86</strain>
    </source>
</reference>
<dbReference type="PANTHER" id="PTHR46211:SF1">
    <property type="entry name" value="GLYCEROPHOSPHODIESTER PHOSPHODIESTERASE, CYTOPLASMIC"/>
    <property type="match status" value="1"/>
</dbReference>